<dbReference type="EMBL" id="CP036343">
    <property type="protein sequence ID" value="QDT88521.1"/>
    <property type="molecule type" value="Genomic_DNA"/>
</dbReference>
<gene>
    <name evidence="1" type="ORF">Pan161_01370</name>
</gene>
<sequence>MCIKRPCKHQSTPIELLSQVICGTLSFAKIEFRSDTASRQAMAGKRRDYFQRCSQIVF</sequence>
<dbReference type="AlphaFoldDB" id="A0A517V691"/>
<evidence type="ECO:0000313" key="1">
    <source>
        <dbReference type="EMBL" id="QDT88521.1"/>
    </source>
</evidence>
<dbReference type="KEGG" id="gax:Pan161_01370"/>
<dbReference type="Proteomes" id="UP000316855">
    <property type="component" value="Chromosome"/>
</dbReference>
<keyword evidence="2" id="KW-1185">Reference proteome</keyword>
<name>A0A517V691_9PLAN</name>
<proteinExistence type="predicted"/>
<reference evidence="1 2" key="1">
    <citation type="submission" date="2019-02" db="EMBL/GenBank/DDBJ databases">
        <title>Deep-cultivation of Planctomycetes and their phenomic and genomic characterization uncovers novel biology.</title>
        <authorList>
            <person name="Wiegand S."/>
            <person name="Jogler M."/>
            <person name="Boedeker C."/>
            <person name="Pinto D."/>
            <person name="Vollmers J."/>
            <person name="Rivas-Marin E."/>
            <person name="Kohn T."/>
            <person name="Peeters S.H."/>
            <person name="Heuer A."/>
            <person name="Rast P."/>
            <person name="Oberbeckmann S."/>
            <person name="Bunk B."/>
            <person name="Jeske O."/>
            <person name="Meyerdierks A."/>
            <person name="Storesund J.E."/>
            <person name="Kallscheuer N."/>
            <person name="Luecker S."/>
            <person name="Lage O.M."/>
            <person name="Pohl T."/>
            <person name="Merkel B.J."/>
            <person name="Hornburger P."/>
            <person name="Mueller R.-W."/>
            <person name="Bruemmer F."/>
            <person name="Labrenz M."/>
            <person name="Spormann A.M."/>
            <person name="Op den Camp H."/>
            <person name="Overmann J."/>
            <person name="Amann R."/>
            <person name="Jetten M.S.M."/>
            <person name="Mascher T."/>
            <person name="Medema M.H."/>
            <person name="Devos D.P."/>
            <person name="Kaster A.-K."/>
            <person name="Ovreas L."/>
            <person name="Rohde M."/>
            <person name="Galperin M.Y."/>
            <person name="Jogler C."/>
        </authorList>
    </citation>
    <scope>NUCLEOTIDE SEQUENCE [LARGE SCALE GENOMIC DNA]</scope>
    <source>
        <strain evidence="1 2">Pan161</strain>
    </source>
</reference>
<evidence type="ECO:0000313" key="2">
    <source>
        <dbReference type="Proteomes" id="UP000316855"/>
    </source>
</evidence>
<organism evidence="1 2">
    <name type="scientific">Gimesia algae</name>
    <dbReference type="NCBI Taxonomy" id="2527971"/>
    <lineage>
        <taxon>Bacteria</taxon>
        <taxon>Pseudomonadati</taxon>
        <taxon>Planctomycetota</taxon>
        <taxon>Planctomycetia</taxon>
        <taxon>Planctomycetales</taxon>
        <taxon>Planctomycetaceae</taxon>
        <taxon>Gimesia</taxon>
    </lineage>
</organism>
<accession>A0A517V691</accession>
<protein>
    <submittedName>
        <fullName evidence="1">Uncharacterized protein</fullName>
    </submittedName>
</protein>